<gene>
    <name evidence="2" type="ORF">HJG44_18565</name>
</gene>
<dbReference type="Gene3D" id="1.25.40.10">
    <property type="entry name" value="Tetratricopeptide repeat domain"/>
    <property type="match status" value="1"/>
</dbReference>
<evidence type="ECO:0000313" key="2">
    <source>
        <dbReference type="EMBL" id="NNM74365.1"/>
    </source>
</evidence>
<organism evidence="2 3">
    <name type="scientific">Enterovirga aerilata</name>
    <dbReference type="NCBI Taxonomy" id="2730920"/>
    <lineage>
        <taxon>Bacteria</taxon>
        <taxon>Pseudomonadati</taxon>
        <taxon>Pseudomonadota</taxon>
        <taxon>Alphaproteobacteria</taxon>
        <taxon>Hyphomicrobiales</taxon>
        <taxon>Methylobacteriaceae</taxon>
        <taxon>Enterovirga</taxon>
    </lineage>
</organism>
<accession>A0A849IDS3</accession>
<protein>
    <submittedName>
        <fullName evidence="2">Sel1 repeat family protein</fullName>
    </submittedName>
</protein>
<evidence type="ECO:0000256" key="1">
    <source>
        <dbReference type="SAM" id="MobiDB-lite"/>
    </source>
</evidence>
<dbReference type="EMBL" id="JABEPP010000005">
    <property type="protein sequence ID" value="NNM74365.1"/>
    <property type="molecule type" value="Genomic_DNA"/>
</dbReference>
<dbReference type="RefSeq" id="WP_171219804.1">
    <property type="nucleotide sequence ID" value="NZ_JABEPP010000005.1"/>
</dbReference>
<dbReference type="PANTHER" id="PTHR11102">
    <property type="entry name" value="SEL-1-LIKE PROTEIN"/>
    <property type="match status" value="1"/>
</dbReference>
<keyword evidence="3" id="KW-1185">Reference proteome</keyword>
<comment type="caution">
    <text evidence="2">The sequence shown here is derived from an EMBL/GenBank/DDBJ whole genome shotgun (WGS) entry which is preliminary data.</text>
</comment>
<sequence length="307" mass="33045">MSAASLTSDDIVSAFELRRMSAADWAAVMRSEPRDVARYIRSAAEHGFKAAQVVWAQMLLDGRGVAQDRAAAYRWFHRAAELGSVDGINMVGRCHELGWGVPVDHAEAARWFRRAAEKGSDWGAYNLACMLLYGDGVPHDPAAALAWFLTSAERGNAKAMGFVGRCHEEGWGTKPDPDAALDWYRRAAEAGDCWAQYNLATHAIETGRVGEALAWLRRSLETGTPNFLQEAGRALSGLDDPDLAEIGRAALARAAVAGAPGQPGQDAARGPRRFLRRLTGTGVARDTGPAAAPPLDRDASRRSHAAQ</sequence>
<evidence type="ECO:0000313" key="3">
    <source>
        <dbReference type="Proteomes" id="UP000564885"/>
    </source>
</evidence>
<dbReference type="InterPro" id="IPR011990">
    <property type="entry name" value="TPR-like_helical_dom_sf"/>
</dbReference>
<dbReference type="PANTHER" id="PTHR11102:SF160">
    <property type="entry name" value="ERAD-ASSOCIATED E3 UBIQUITIN-PROTEIN LIGASE COMPONENT HRD3"/>
    <property type="match status" value="1"/>
</dbReference>
<dbReference type="InterPro" id="IPR006597">
    <property type="entry name" value="Sel1-like"/>
</dbReference>
<proteinExistence type="predicted"/>
<dbReference type="SUPFAM" id="SSF81901">
    <property type="entry name" value="HCP-like"/>
    <property type="match status" value="1"/>
</dbReference>
<name>A0A849IDS3_9HYPH</name>
<dbReference type="AlphaFoldDB" id="A0A849IDS3"/>
<dbReference type="SMART" id="SM00671">
    <property type="entry name" value="SEL1"/>
    <property type="match status" value="4"/>
</dbReference>
<feature type="compositionally biased region" description="Low complexity" evidence="1">
    <location>
        <begin position="257"/>
        <end position="268"/>
    </location>
</feature>
<reference evidence="2 3" key="1">
    <citation type="submission" date="2020-04" db="EMBL/GenBank/DDBJ databases">
        <title>Enterovirga sp. isolate from soil.</title>
        <authorList>
            <person name="Chea S."/>
            <person name="Kim D.-U."/>
        </authorList>
    </citation>
    <scope>NUCLEOTIDE SEQUENCE [LARGE SCALE GENOMIC DNA]</scope>
    <source>
        <strain evidence="2 3">DB1703</strain>
    </source>
</reference>
<dbReference type="Proteomes" id="UP000564885">
    <property type="component" value="Unassembled WGS sequence"/>
</dbReference>
<dbReference type="InterPro" id="IPR050767">
    <property type="entry name" value="Sel1_AlgK"/>
</dbReference>
<dbReference type="Pfam" id="PF08238">
    <property type="entry name" value="Sel1"/>
    <property type="match status" value="5"/>
</dbReference>
<feature type="region of interest" description="Disordered" evidence="1">
    <location>
        <begin position="257"/>
        <end position="307"/>
    </location>
</feature>